<evidence type="ECO:0000313" key="2">
    <source>
        <dbReference type="EMBL" id="RDI46393.1"/>
    </source>
</evidence>
<name>A0A370GWU7_9NOCA</name>
<dbReference type="Pfam" id="PF12802">
    <property type="entry name" value="MarR_2"/>
    <property type="match status" value="1"/>
</dbReference>
<evidence type="ECO:0000313" key="3">
    <source>
        <dbReference type="Proteomes" id="UP000255355"/>
    </source>
</evidence>
<dbReference type="InterPro" id="IPR036388">
    <property type="entry name" value="WH-like_DNA-bd_sf"/>
</dbReference>
<comment type="caution">
    <text evidence="2">The sequence shown here is derived from an EMBL/GenBank/DDBJ whole genome shotgun (WGS) entry which is preliminary data.</text>
</comment>
<protein>
    <submittedName>
        <fullName evidence="2">DNA-binding MarR family transcriptional regulator</fullName>
    </submittedName>
</protein>
<dbReference type="InterPro" id="IPR000835">
    <property type="entry name" value="HTH_MarR-typ"/>
</dbReference>
<evidence type="ECO:0000259" key="1">
    <source>
        <dbReference type="SMART" id="SM00347"/>
    </source>
</evidence>
<feature type="domain" description="HTH marR-type" evidence="1">
    <location>
        <begin position="38"/>
        <end position="137"/>
    </location>
</feature>
<gene>
    <name evidence="2" type="ORF">DFR68_111152</name>
</gene>
<dbReference type="SUPFAM" id="SSF46785">
    <property type="entry name" value="Winged helix' DNA-binding domain"/>
    <property type="match status" value="1"/>
</dbReference>
<dbReference type="STRING" id="1210089.GCA_001613165_02940"/>
<keyword evidence="3" id="KW-1185">Reference proteome</keyword>
<organism evidence="2 3">
    <name type="scientific">Nocardia mexicana</name>
    <dbReference type="NCBI Taxonomy" id="279262"/>
    <lineage>
        <taxon>Bacteria</taxon>
        <taxon>Bacillati</taxon>
        <taxon>Actinomycetota</taxon>
        <taxon>Actinomycetes</taxon>
        <taxon>Mycobacteriales</taxon>
        <taxon>Nocardiaceae</taxon>
        <taxon>Nocardia</taxon>
    </lineage>
</organism>
<sequence>MRETGTMSTDDGRSDPPVTSASILALTIARKVEAELAAALAPLDLTVSRLGLLGHISGVPGASFSDLARMSSISVQSVHTAVKALVNAGLVRDRTARAGSASTIELTPKGARLLRSAREAIAEVDAKLFGPESDPILQRAGKALVDAFTGETPS</sequence>
<dbReference type="Gene3D" id="1.10.10.10">
    <property type="entry name" value="Winged helix-like DNA-binding domain superfamily/Winged helix DNA-binding domain"/>
    <property type="match status" value="1"/>
</dbReference>
<dbReference type="GO" id="GO:0003677">
    <property type="term" value="F:DNA binding"/>
    <property type="evidence" value="ECO:0007669"/>
    <property type="project" value="UniProtKB-KW"/>
</dbReference>
<dbReference type="GO" id="GO:0003700">
    <property type="term" value="F:DNA-binding transcription factor activity"/>
    <property type="evidence" value="ECO:0007669"/>
    <property type="project" value="InterPro"/>
</dbReference>
<dbReference type="AlphaFoldDB" id="A0A370GWU7"/>
<dbReference type="InterPro" id="IPR036390">
    <property type="entry name" value="WH_DNA-bd_sf"/>
</dbReference>
<dbReference type="EMBL" id="QQAZ01000011">
    <property type="protein sequence ID" value="RDI46393.1"/>
    <property type="molecule type" value="Genomic_DNA"/>
</dbReference>
<dbReference type="Proteomes" id="UP000255355">
    <property type="component" value="Unassembled WGS sequence"/>
</dbReference>
<dbReference type="SMART" id="SM00347">
    <property type="entry name" value="HTH_MARR"/>
    <property type="match status" value="1"/>
</dbReference>
<reference evidence="2 3" key="1">
    <citation type="submission" date="2018-07" db="EMBL/GenBank/DDBJ databases">
        <title>Genomic Encyclopedia of Type Strains, Phase IV (KMG-IV): sequencing the most valuable type-strain genomes for metagenomic binning, comparative biology and taxonomic classification.</title>
        <authorList>
            <person name="Goeker M."/>
        </authorList>
    </citation>
    <scope>NUCLEOTIDE SEQUENCE [LARGE SCALE GENOMIC DNA]</scope>
    <source>
        <strain evidence="2 3">DSM 44952</strain>
    </source>
</reference>
<proteinExistence type="predicted"/>
<accession>A0A370GWU7</accession>
<keyword evidence="2" id="KW-0238">DNA-binding</keyword>